<dbReference type="Gene3D" id="3.90.79.10">
    <property type="entry name" value="Nucleoside Triphosphate Pyrophosphohydrolase"/>
    <property type="match status" value="1"/>
</dbReference>
<protein>
    <submittedName>
        <fullName evidence="4">Bifunctional nicotinamide mononucleotide adenylyltransferase/ADP-ribose pyrophosphatase</fullName>
    </submittedName>
</protein>
<keyword evidence="2" id="KW-0378">Hydrolase</keyword>
<dbReference type="Proteomes" id="UP001057134">
    <property type="component" value="Chromosome"/>
</dbReference>
<dbReference type="EMBL" id="CP027059">
    <property type="protein sequence ID" value="UQZ87680.1"/>
    <property type="molecule type" value="Genomic_DNA"/>
</dbReference>
<dbReference type="RefSeq" id="WP_249863119.1">
    <property type="nucleotide sequence ID" value="NZ_CP027059.1"/>
</dbReference>
<name>A0ABY4S1M5_9BACL</name>
<reference evidence="4" key="2">
    <citation type="journal article" date="2021" name="J Anim Sci Technol">
        <title>Complete genome sequence of Paenibacillus konkukensis sp. nov. SK3146 as a potential probiotic strain.</title>
        <authorList>
            <person name="Jung H.I."/>
            <person name="Park S."/>
            <person name="Niu K.M."/>
            <person name="Lee S.W."/>
            <person name="Kothari D."/>
            <person name="Yi K.J."/>
            <person name="Kim S.K."/>
        </authorList>
    </citation>
    <scope>NUCLEOTIDE SEQUENCE</scope>
    <source>
        <strain evidence="4">SK3146</strain>
    </source>
</reference>
<keyword evidence="4" id="KW-0808">Transferase</keyword>
<gene>
    <name evidence="4" type="ORF">SK3146_06982</name>
</gene>
<proteinExistence type="inferred from homology"/>
<dbReference type="InterPro" id="IPR000086">
    <property type="entry name" value="NUDIX_hydrolase_dom"/>
</dbReference>
<dbReference type="CDD" id="cd04686">
    <property type="entry name" value="NUDIX_Hydrolase"/>
    <property type="match status" value="1"/>
</dbReference>
<keyword evidence="5" id="KW-1185">Reference proteome</keyword>
<feature type="domain" description="Nudix hydrolase" evidence="3">
    <location>
        <begin position="6"/>
        <end position="153"/>
    </location>
</feature>
<evidence type="ECO:0000256" key="2">
    <source>
        <dbReference type="ARBA" id="ARBA00022801"/>
    </source>
</evidence>
<evidence type="ECO:0000313" key="5">
    <source>
        <dbReference type="Proteomes" id="UP001057134"/>
    </source>
</evidence>
<comment type="similarity">
    <text evidence="1">Belongs to the Nudix hydrolase family.</text>
</comment>
<sequence length="171" mass="19303">MNSSEKWHRHLGAYGICVFEEKLLVIQKGNGPYIGRYDLPGGTIEQNEMVTEAVKREFIEETGITVNIRKNLGVCDLLIPYELPKRGTTHIHHVAVIYSVEHISGTAIKTPQKFEGQDSLGACWVQINDINSANSSPLVIQAKKWLKTERLPFESQRLDDWIKKTPAPPKP</sequence>
<dbReference type="PROSITE" id="PS51462">
    <property type="entry name" value="NUDIX"/>
    <property type="match status" value="1"/>
</dbReference>
<evidence type="ECO:0000256" key="1">
    <source>
        <dbReference type="ARBA" id="ARBA00005582"/>
    </source>
</evidence>
<dbReference type="InterPro" id="IPR015797">
    <property type="entry name" value="NUDIX_hydrolase-like_dom_sf"/>
</dbReference>
<evidence type="ECO:0000313" key="4">
    <source>
        <dbReference type="EMBL" id="UQZ87680.1"/>
    </source>
</evidence>
<reference evidence="4" key="1">
    <citation type="submission" date="2018-02" db="EMBL/GenBank/DDBJ databases">
        <authorList>
            <person name="Kim S.-K."/>
            <person name="Jung H.-I."/>
            <person name="Lee S.-W."/>
        </authorList>
    </citation>
    <scope>NUCLEOTIDE SEQUENCE</scope>
    <source>
        <strain evidence="4">SK3146</strain>
    </source>
</reference>
<dbReference type="Pfam" id="PF00293">
    <property type="entry name" value="NUDIX"/>
    <property type="match status" value="1"/>
</dbReference>
<dbReference type="GO" id="GO:0016779">
    <property type="term" value="F:nucleotidyltransferase activity"/>
    <property type="evidence" value="ECO:0007669"/>
    <property type="project" value="UniProtKB-KW"/>
</dbReference>
<dbReference type="PANTHER" id="PTHR43736">
    <property type="entry name" value="ADP-RIBOSE PYROPHOSPHATASE"/>
    <property type="match status" value="1"/>
</dbReference>
<keyword evidence="4" id="KW-0548">Nucleotidyltransferase</keyword>
<evidence type="ECO:0000259" key="3">
    <source>
        <dbReference type="PROSITE" id="PS51462"/>
    </source>
</evidence>
<dbReference type="InterPro" id="IPR020084">
    <property type="entry name" value="NUDIX_hydrolase_CS"/>
</dbReference>
<dbReference type="SUPFAM" id="SSF55811">
    <property type="entry name" value="Nudix"/>
    <property type="match status" value="1"/>
</dbReference>
<dbReference type="PANTHER" id="PTHR43736:SF1">
    <property type="entry name" value="DIHYDRONEOPTERIN TRIPHOSPHATE DIPHOSPHATASE"/>
    <property type="match status" value="1"/>
</dbReference>
<accession>A0ABY4S1M5</accession>
<dbReference type="PROSITE" id="PS00893">
    <property type="entry name" value="NUDIX_BOX"/>
    <property type="match status" value="1"/>
</dbReference>
<organism evidence="4 5">
    <name type="scientific">Paenibacillus konkukensis</name>
    <dbReference type="NCBI Taxonomy" id="2020716"/>
    <lineage>
        <taxon>Bacteria</taxon>
        <taxon>Bacillati</taxon>
        <taxon>Bacillota</taxon>
        <taxon>Bacilli</taxon>
        <taxon>Bacillales</taxon>
        <taxon>Paenibacillaceae</taxon>
        <taxon>Paenibacillus</taxon>
    </lineage>
</organism>